<evidence type="ECO:0000313" key="3">
    <source>
        <dbReference type="EMBL" id="KKL86406.1"/>
    </source>
</evidence>
<proteinExistence type="predicted"/>
<feature type="non-terminal residue" evidence="3">
    <location>
        <position position="1"/>
    </location>
</feature>
<organism evidence="3">
    <name type="scientific">marine sediment metagenome</name>
    <dbReference type="NCBI Taxonomy" id="412755"/>
    <lineage>
        <taxon>unclassified sequences</taxon>
        <taxon>metagenomes</taxon>
        <taxon>ecological metagenomes</taxon>
    </lineage>
</organism>
<dbReference type="PANTHER" id="PTHR45947">
    <property type="entry name" value="SULFOQUINOVOSYL TRANSFERASE SQD2"/>
    <property type="match status" value="1"/>
</dbReference>
<evidence type="ECO:0008006" key="4">
    <source>
        <dbReference type="Google" id="ProtNLM"/>
    </source>
</evidence>
<dbReference type="EMBL" id="LAZR01021126">
    <property type="protein sequence ID" value="KKL86406.1"/>
    <property type="molecule type" value="Genomic_DNA"/>
</dbReference>
<name>A0A0F9G7F9_9ZZZZ</name>
<dbReference type="GO" id="GO:0016758">
    <property type="term" value="F:hexosyltransferase activity"/>
    <property type="evidence" value="ECO:0007669"/>
    <property type="project" value="TreeGrafter"/>
</dbReference>
<dbReference type="PANTHER" id="PTHR45947:SF3">
    <property type="entry name" value="SULFOQUINOVOSYL TRANSFERASE SQD2"/>
    <property type="match status" value="1"/>
</dbReference>
<dbReference type="InterPro" id="IPR001296">
    <property type="entry name" value="Glyco_trans_1"/>
</dbReference>
<accession>A0A0F9G7F9</accession>
<dbReference type="InterPro" id="IPR028098">
    <property type="entry name" value="Glyco_trans_4-like_N"/>
</dbReference>
<feature type="domain" description="Glycosyl transferase family 1" evidence="1">
    <location>
        <begin position="138"/>
        <end position="303"/>
    </location>
</feature>
<gene>
    <name evidence="3" type="ORF">LCGC14_1945070</name>
</gene>
<reference evidence="3" key="1">
    <citation type="journal article" date="2015" name="Nature">
        <title>Complex archaea that bridge the gap between prokaryotes and eukaryotes.</title>
        <authorList>
            <person name="Spang A."/>
            <person name="Saw J.H."/>
            <person name="Jorgensen S.L."/>
            <person name="Zaremba-Niedzwiedzka K."/>
            <person name="Martijn J."/>
            <person name="Lind A.E."/>
            <person name="van Eijk R."/>
            <person name="Schleper C."/>
            <person name="Guy L."/>
            <person name="Ettema T.J."/>
        </authorList>
    </citation>
    <scope>NUCLEOTIDE SEQUENCE</scope>
</reference>
<sequence length="329" mass="37269">GNDGMRKELEGAGVEHHPLNLKSIKSVVRNSIAVRKLIKRCHPDIIHTHQFASNFYGSVGAIGLHVPVVSHIHNPDMPQPFSRKVIRFFINLWLTDVFITTIEEKTQSLKLIPGFRKKVFVLHNAIDPKNFLLPARFDRKKYQANLSIPRGNFVIGSVGRFSWEKGYNLLLEVFKQVLVKIPNAFLVLVGDGPNMAKLKKMADDLDVSDRTIFTGYRKDTAVFMSLFDIFVVSSKMESFSLASLEAMYLSIPVIITDRLSSKDILSRAAMVVPCSIEGLEKGIISLFQNEKLRKEMSAKGKKMIRSEFTIDTYIIKLEKIYNALLSKKL</sequence>
<comment type="caution">
    <text evidence="3">The sequence shown here is derived from an EMBL/GenBank/DDBJ whole genome shotgun (WGS) entry which is preliminary data.</text>
</comment>
<protein>
    <recommendedName>
        <fullName evidence="4">Glycosyltransferase subfamily 4-like N-terminal domain-containing protein</fullName>
    </recommendedName>
</protein>
<dbReference type="AlphaFoldDB" id="A0A0F9G7F9"/>
<dbReference type="Pfam" id="PF13439">
    <property type="entry name" value="Glyco_transf_4"/>
    <property type="match status" value="1"/>
</dbReference>
<evidence type="ECO:0000259" key="2">
    <source>
        <dbReference type="Pfam" id="PF13439"/>
    </source>
</evidence>
<feature type="domain" description="Glycosyltransferase subfamily 4-like N-terminal" evidence="2">
    <location>
        <begin position="18"/>
        <end position="129"/>
    </location>
</feature>
<evidence type="ECO:0000259" key="1">
    <source>
        <dbReference type="Pfam" id="PF00534"/>
    </source>
</evidence>
<dbReference type="SUPFAM" id="SSF53756">
    <property type="entry name" value="UDP-Glycosyltransferase/glycogen phosphorylase"/>
    <property type="match status" value="1"/>
</dbReference>
<dbReference type="Pfam" id="PF00534">
    <property type="entry name" value="Glycos_transf_1"/>
    <property type="match status" value="1"/>
</dbReference>
<dbReference type="InterPro" id="IPR050194">
    <property type="entry name" value="Glycosyltransferase_grp1"/>
</dbReference>
<dbReference type="Gene3D" id="3.40.50.2000">
    <property type="entry name" value="Glycogen Phosphorylase B"/>
    <property type="match status" value="2"/>
</dbReference>